<gene>
    <name evidence="1" type="ORF">PXEA_LOCUS26287</name>
</gene>
<reference evidence="1" key="1">
    <citation type="submission" date="2018-11" db="EMBL/GenBank/DDBJ databases">
        <authorList>
            <consortium name="Pathogen Informatics"/>
        </authorList>
    </citation>
    <scope>NUCLEOTIDE SEQUENCE</scope>
</reference>
<dbReference type="AlphaFoldDB" id="A0A448XBE6"/>
<sequence length="145" mass="16032">MSTYGNRVSWVGRASQLRYMSAEKEETGRIGPILESFPVYRRPSFRSAPGFSCGFGAGRQPRYWRTCRSGGLGKTGGIGSMGKRRSKVCSCMIGQRARHEGRIVANLCGRPTPLQPRDRPQVSNTRRVTLSHLPMTAEVAAVDEE</sequence>
<dbReference type="Proteomes" id="UP000784294">
    <property type="component" value="Unassembled WGS sequence"/>
</dbReference>
<keyword evidence="2" id="KW-1185">Reference proteome</keyword>
<proteinExistence type="predicted"/>
<organism evidence="1 2">
    <name type="scientific">Protopolystoma xenopodis</name>
    <dbReference type="NCBI Taxonomy" id="117903"/>
    <lineage>
        <taxon>Eukaryota</taxon>
        <taxon>Metazoa</taxon>
        <taxon>Spiralia</taxon>
        <taxon>Lophotrochozoa</taxon>
        <taxon>Platyhelminthes</taxon>
        <taxon>Monogenea</taxon>
        <taxon>Polyopisthocotylea</taxon>
        <taxon>Polystomatidea</taxon>
        <taxon>Polystomatidae</taxon>
        <taxon>Protopolystoma</taxon>
    </lineage>
</organism>
<evidence type="ECO:0000313" key="2">
    <source>
        <dbReference type="Proteomes" id="UP000784294"/>
    </source>
</evidence>
<name>A0A448XBE6_9PLAT</name>
<comment type="caution">
    <text evidence="1">The sequence shown here is derived from an EMBL/GenBank/DDBJ whole genome shotgun (WGS) entry which is preliminary data.</text>
</comment>
<accession>A0A448XBE6</accession>
<dbReference type="EMBL" id="CAAALY010244754">
    <property type="protein sequence ID" value="VEL32847.1"/>
    <property type="molecule type" value="Genomic_DNA"/>
</dbReference>
<evidence type="ECO:0000313" key="1">
    <source>
        <dbReference type="EMBL" id="VEL32847.1"/>
    </source>
</evidence>
<protein>
    <submittedName>
        <fullName evidence="1">Uncharacterized protein</fullName>
    </submittedName>
</protein>